<dbReference type="Gene3D" id="3.10.450.50">
    <property type="match status" value="1"/>
</dbReference>
<dbReference type="Pfam" id="PF02810">
    <property type="entry name" value="SEC-C"/>
    <property type="match status" value="1"/>
</dbReference>
<organism evidence="1 2">
    <name type="scientific">Rhizobium grahamii</name>
    <dbReference type="NCBI Taxonomy" id="1120045"/>
    <lineage>
        <taxon>Bacteria</taxon>
        <taxon>Pseudomonadati</taxon>
        <taxon>Pseudomonadota</taxon>
        <taxon>Alphaproteobacteria</taxon>
        <taxon>Hyphomicrobiales</taxon>
        <taxon>Rhizobiaceae</taxon>
        <taxon>Rhizobium/Agrobacterium group</taxon>
        <taxon>Rhizobium</taxon>
    </lineage>
</organism>
<name>A0A370KI98_9HYPH</name>
<protein>
    <recommendedName>
        <fullName evidence="3">SEC-C domain-containing protein</fullName>
    </recommendedName>
</protein>
<evidence type="ECO:0000313" key="1">
    <source>
        <dbReference type="EMBL" id="RDJ05623.1"/>
    </source>
</evidence>
<proteinExistence type="predicted"/>
<reference evidence="1 2" key="1">
    <citation type="submission" date="2017-03" db="EMBL/GenBank/DDBJ databases">
        <title>Genome analysis of Rhizobial strains effectives or ineffectives for nitrogen fixation isolated from bean seeds.</title>
        <authorList>
            <person name="Peralta H."/>
            <person name="Aguilar-Vera A."/>
            <person name="Mora Y."/>
            <person name="Vargas-Lagunas C."/>
            <person name="Girard L."/>
            <person name="Mora J."/>
        </authorList>
    </citation>
    <scope>NUCLEOTIDE SEQUENCE [LARGE SCALE GENOMIC DNA]</scope>
    <source>
        <strain evidence="1 2">CCGM3</strain>
    </source>
</reference>
<dbReference type="InterPro" id="IPR004027">
    <property type="entry name" value="SEC_C_motif"/>
</dbReference>
<evidence type="ECO:0000313" key="2">
    <source>
        <dbReference type="Proteomes" id="UP000254939"/>
    </source>
</evidence>
<accession>A0A370KI98</accession>
<gene>
    <name evidence="1" type="ORF">B5K06_24495</name>
</gene>
<dbReference type="EMBL" id="NAAC01000031">
    <property type="protein sequence ID" value="RDJ05623.1"/>
    <property type="molecule type" value="Genomic_DNA"/>
</dbReference>
<dbReference type="AlphaFoldDB" id="A0A370KI98"/>
<comment type="caution">
    <text evidence="1">The sequence shown here is derived from an EMBL/GenBank/DDBJ whole genome shotgun (WGS) entry which is preliminary data.</text>
</comment>
<dbReference type="Proteomes" id="UP000254939">
    <property type="component" value="Unassembled WGS sequence"/>
</dbReference>
<evidence type="ECO:0008006" key="3">
    <source>
        <dbReference type="Google" id="ProtNLM"/>
    </source>
</evidence>
<dbReference type="SUPFAM" id="SSF103642">
    <property type="entry name" value="Sec-C motif"/>
    <property type="match status" value="1"/>
</dbReference>
<dbReference type="RefSeq" id="WP_114714894.1">
    <property type="nucleotide sequence ID" value="NZ_KZ857266.1"/>
</dbReference>
<sequence length="35" mass="3748">MFPEAYLRTCAAAFSFRACPCGSGKKFKKCCGIGP</sequence>